<dbReference type="Proteomes" id="UP000184498">
    <property type="component" value="Unassembled WGS sequence"/>
</dbReference>
<dbReference type="InterPro" id="IPR029044">
    <property type="entry name" value="Nucleotide-diphossugar_trans"/>
</dbReference>
<evidence type="ECO:0000313" key="5">
    <source>
        <dbReference type="EMBL" id="SHJ89918.1"/>
    </source>
</evidence>
<dbReference type="GO" id="GO:0016757">
    <property type="term" value="F:glycosyltransferase activity"/>
    <property type="evidence" value="ECO:0007669"/>
    <property type="project" value="UniProtKB-KW"/>
</dbReference>
<dbReference type="PANTHER" id="PTHR43179">
    <property type="entry name" value="RHAMNOSYLTRANSFERASE WBBL"/>
    <property type="match status" value="1"/>
</dbReference>
<evidence type="ECO:0000256" key="3">
    <source>
        <dbReference type="ARBA" id="ARBA00022679"/>
    </source>
</evidence>
<organism evidence="5 6">
    <name type="scientific">Epilithonimonas mollis</name>
    <dbReference type="NCBI Taxonomy" id="216903"/>
    <lineage>
        <taxon>Bacteria</taxon>
        <taxon>Pseudomonadati</taxon>
        <taxon>Bacteroidota</taxon>
        <taxon>Flavobacteriia</taxon>
        <taxon>Flavobacteriales</taxon>
        <taxon>Weeksellaceae</taxon>
        <taxon>Chryseobacterium group</taxon>
        <taxon>Epilithonimonas</taxon>
    </lineage>
</organism>
<accession>A0A1M6N2S1</accession>
<sequence length="287" mass="33143">MKKIAVIIVTYNGEKWITKCMDCLLASTYPADVFVVDNCSTDSTLSLLKAYDIFDLEVSRSNLGFGAANNVALKKALKLNYDYFFLINQDLYIQKDTIEKLIEFSDIHPEAGIIAPVQYDGDGREVDANFKQYITLSQEKKDDYETSFVNAAAWLISRQCLQTTGGFSSMFPHYGEDRDFCNRVKYHGFYILIKKDTHVMHDRLQKMSLEKAIKLSKIKLLTIFLNPNFSKNKSIMTALVNVFGMGKYFMKKYYSASAFLHFVQEFIRLYKQRDVLEAEKRKSHALF</sequence>
<gene>
    <name evidence="5" type="ORF">SAMN05444371_0138</name>
</gene>
<reference evidence="6" key="1">
    <citation type="submission" date="2016-11" db="EMBL/GenBank/DDBJ databases">
        <authorList>
            <person name="Varghese N."/>
            <person name="Submissions S."/>
        </authorList>
    </citation>
    <scope>NUCLEOTIDE SEQUENCE [LARGE SCALE GENOMIC DNA]</scope>
    <source>
        <strain evidence="6">DSM 18016</strain>
    </source>
</reference>
<dbReference type="OrthoDB" id="9771846at2"/>
<keyword evidence="3 5" id="KW-0808">Transferase</keyword>
<feature type="domain" description="Glycosyltransferase 2-like" evidence="4">
    <location>
        <begin position="6"/>
        <end position="161"/>
    </location>
</feature>
<protein>
    <submittedName>
        <fullName evidence="5">Glycosyltransferase, GT2 family</fullName>
    </submittedName>
</protein>
<dbReference type="Gene3D" id="3.90.550.10">
    <property type="entry name" value="Spore Coat Polysaccharide Biosynthesis Protein SpsA, Chain A"/>
    <property type="match status" value="1"/>
</dbReference>
<keyword evidence="2" id="KW-0328">Glycosyltransferase</keyword>
<dbReference type="Pfam" id="PF00535">
    <property type="entry name" value="Glycos_transf_2"/>
    <property type="match status" value="1"/>
</dbReference>
<evidence type="ECO:0000256" key="1">
    <source>
        <dbReference type="ARBA" id="ARBA00006739"/>
    </source>
</evidence>
<dbReference type="RefSeq" id="WP_072995836.1">
    <property type="nucleotide sequence ID" value="NZ_FRAM01000001.1"/>
</dbReference>
<dbReference type="EMBL" id="FRAM01000001">
    <property type="protein sequence ID" value="SHJ89918.1"/>
    <property type="molecule type" value="Genomic_DNA"/>
</dbReference>
<dbReference type="SUPFAM" id="SSF53448">
    <property type="entry name" value="Nucleotide-diphospho-sugar transferases"/>
    <property type="match status" value="1"/>
</dbReference>
<name>A0A1M6N2S1_9FLAO</name>
<dbReference type="STRING" id="216903.SAMN05444371_0138"/>
<evidence type="ECO:0000256" key="2">
    <source>
        <dbReference type="ARBA" id="ARBA00022676"/>
    </source>
</evidence>
<comment type="similarity">
    <text evidence="1">Belongs to the glycosyltransferase 2 family.</text>
</comment>
<dbReference type="PANTHER" id="PTHR43179:SF12">
    <property type="entry name" value="GALACTOFURANOSYLTRANSFERASE GLFT2"/>
    <property type="match status" value="1"/>
</dbReference>
<dbReference type="InterPro" id="IPR001173">
    <property type="entry name" value="Glyco_trans_2-like"/>
</dbReference>
<proteinExistence type="inferred from homology"/>
<keyword evidence="6" id="KW-1185">Reference proteome</keyword>
<evidence type="ECO:0000259" key="4">
    <source>
        <dbReference type="Pfam" id="PF00535"/>
    </source>
</evidence>
<dbReference type="AlphaFoldDB" id="A0A1M6N2S1"/>
<evidence type="ECO:0000313" key="6">
    <source>
        <dbReference type="Proteomes" id="UP000184498"/>
    </source>
</evidence>